<sequence length="83" mass="9169">MAEFPVSPLCSASLESTRSSELTYSGSESYLLFKSYNLDFRIEYSPSNKSSGMTNPHSRAALKHFFASAINFSISSEFIPAET</sequence>
<evidence type="ECO:0000313" key="2">
    <source>
        <dbReference type="Proteomes" id="UP000774326"/>
    </source>
</evidence>
<dbReference type="EMBL" id="JAEUBG010000845">
    <property type="protein sequence ID" value="KAH3687428.1"/>
    <property type="molecule type" value="Genomic_DNA"/>
</dbReference>
<evidence type="ECO:0000313" key="1">
    <source>
        <dbReference type="EMBL" id="KAH3687428.1"/>
    </source>
</evidence>
<reference evidence="1" key="1">
    <citation type="journal article" date="2021" name="Open Biol.">
        <title>Shared evolutionary footprints suggest mitochondrial oxidative damage underlies multiple complex I losses in fungi.</title>
        <authorList>
            <person name="Schikora-Tamarit M.A."/>
            <person name="Marcet-Houben M."/>
            <person name="Nosek J."/>
            <person name="Gabaldon T."/>
        </authorList>
    </citation>
    <scope>NUCLEOTIDE SEQUENCE</scope>
    <source>
        <strain evidence="1">CBS2887</strain>
    </source>
</reference>
<proteinExistence type="predicted"/>
<protein>
    <submittedName>
        <fullName evidence="1">Uncharacterized protein</fullName>
    </submittedName>
</protein>
<name>A0A9P8QAN2_WICPI</name>
<reference evidence="1" key="2">
    <citation type="submission" date="2021-01" db="EMBL/GenBank/DDBJ databases">
        <authorList>
            <person name="Schikora-Tamarit M.A."/>
        </authorList>
    </citation>
    <scope>NUCLEOTIDE SEQUENCE</scope>
    <source>
        <strain evidence="1">CBS2887</strain>
    </source>
</reference>
<dbReference type="Proteomes" id="UP000774326">
    <property type="component" value="Unassembled WGS sequence"/>
</dbReference>
<keyword evidence="2" id="KW-1185">Reference proteome</keyword>
<accession>A0A9P8QAN2</accession>
<organism evidence="1 2">
    <name type="scientific">Wickerhamomyces pijperi</name>
    <name type="common">Yeast</name>
    <name type="synonym">Pichia pijperi</name>
    <dbReference type="NCBI Taxonomy" id="599730"/>
    <lineage>
        <taxon>Eukaryota</taxon>
        <taxon>Fungi</taxon>
        <taxon>Dikarya</taxon>
        <taxon>Ascomycota</taxon>
        <taxon>Saccharomycotina</taxon>
        <taxon>Saccharomycetes</taxon>
        <taxon>Phaffomycetales</taxon>
        <taxon>Wickerhamomycetaceae</taxon>
        <taxon>Wickerhamomyces</taxon>
    </lineage>
</organism>
<dbReference type="AlphaFoldDB" id="A0A9P8QAN2"/>
<comment type="caution">
    <text evidence="1">The sequence shown here is derived from an EMBL/GenBank/DDBJ whole genome shotgun (WGS) entry which is preliminary data.</text>
</comment>
<gene>
    <name evidence="1" type="ORF">WICPIJ_001605</name>
</gene>